<evidence type="ECO:0000313" key="4">
    <source>
        <dbReference type="Proteomes" id="UP000604825"/>
    </source>
</evidence>
<evidence type="ECO:0000256" key="1">
    <source>
        <dbReference type="ARBA" id="ARBA00022679"/>
    </source>
</evidence>
<organism evidence="3 4">
    <name type="scientific">Miscanthus lutarioriparius</name>
    <dbReference type="NCBI Taxonomy" id="422564"/>
    <lineage>
        <taxon>Eukaryota</taxon>
        <taxon>Viridiplantae</taxon>
        <taxon>Streptophyta</taxon>
        <taxon>Embryophyta</taxon>
        <taxon>Tracheophyta</taxon>
        <taxon>Spermatophyta</taxon>
        <taxon>Magnoliopsida</taxon>
        <taxon>Liliopsida</taxon>
        <taxon>Poales</taxon>
        <taxon>Poaceae</taxon>
        <taxon>PACMAD clade</taxon>
        <taxon>Panicoideae</taxon>
        <taxon>Andropogonodae</taxon>
        <taxon>Andropogoneae</taxon>
        <taxon>Saccharinae</taxon>
        <taxon>Miscanthus</taxon>
    </lineage>
</organism>
<sequence>MDDVTFRLEDWTIGREGWIGKQRKLLRTIPGPGGCWSLEEANFQQPSKATTTDPYINLAWPHLASVQLFQSPIVTHWPLPSQARPTLIPLAVAMAVAPDQQQPPAGAGASSTGSTSPRLRVHVHDTTLVPPSPSPPETSLPLTFFDVFWLQSLPVERLFLYHLGPDADVAAIISNLRDSLHQALRSFYPLAGRVRLTPGSSDRYELHYRPGDAVTFTVAECDDEDADAHFDALATDKPREVAKIAELVPPLPGGGRLIAVQVTLLPARRGLAIGVTVHHAACDGSGSTHFLHTWAAACRGGGAEAPLPPPVIDRTLLADPRCLYDVFVQTAPSSEEYQFVKMSADQLFATFTLSKDDLKRVKDAVADEAARRGVASPRCSSLVATFGLVWSCYQRAKESSGGGGAGEGLMAYMAFPVDHRSRMNPPLPDKYLGNCVGPAFPLAPKDELAAAGAGGLLSACAAVASSIDEAVRDIGTSSMDAWMDRLRELVPMGLLTVAGSPRFRVYDLDFGFGRPAKVDVVSVARTGAVAVAESRDGDGGIEVGVSLQPAAMERYTKCFADAIAWLHQRT</sequence>
<keyword evidence="2" id="KW-0012">Acyltransferase</keyword>
<dbReference type="Gene3D" id="3.30.559.10">
    <property type="entry name" value="Chloramphenicol acetyltransferase-like domain"/>
    <property type="match status" value="2"/>
</dbReference>
<dbReference type="GO" id="GO:0016747">
    <property type="term" value="F:acyltransferase activity, transferring groups other than amino-acyl groups"/>
    <property type="evidence" value="ECO:0007669"/>
    <property type="project" value="UniProtKB-ARBA"/>
</dbReference>
<comment type="caution">
    <text evidence="3">The sequence shown here is derived from an EMBL/GenBank/DDBJ whole genome shotgun (WGS) entry which is preliminary data.</text>
</comment>
<evidence type="ECO:0000256" key="2">
    <source>
        <dbReference type="ARBA" id="ARBA00023315"/>
    </source>
</evidence>
<dbReference type="Proteomes" id="UP000604825">
    <property type="component" value="Unassembled WGS sequence"/>
</dbReference>
<protein>
    <submittedName>
        <fullName evidence="3">Uncharacterized protein</fullName>
    </submittedName>
</protein>
<proteinExistence type="predicted"/>
<gene>
    <name evidence="3" type="ORF">NCGR_LOCUS59811</name>
</gene>
<dbReference type="EMBL" id="CAJGYO010000018">
    <property type="protein sequence ID" value="CAD6335713.1"/>
    <property type="molecule type" value="Genomic_DNA"/>
</dbReference>
<dbReference type="InterPro" id="IPR051504">
    <property type="entry name" value="Plant_metabolite_acyltrans"/>
</dbReference>
<name>A0A811S3X8_9POAL</name>
<dbReference type="Pfam" id="PF02458">
    <property type="entry name" value="Transferase"/>
    <property type="match status" value="1"/>
</dbReference>
<keyword evidence="4" id="KW-1185">Reference proteome</keyword>
<dbReference type="OrthoDB" id="1862401at2759"/>
<dbReference type="PANTHER" id="PTHR31625">
    <property type="match status" value="1"/>
</dbReference>
<keyword evidence="1" id="KW-0808">Transferase</keyword>
<dbReference type="InterPro" id="IPR023213">
    <property type="entry name" value="CAT-like_dom_sf"/>
</dbReference>
<dbReference type="SUPFAM" id="SSF52777">
    <property type="entry name" value="CoA-dependent acyltransferases"/>
    <property type="match status" value="1"/>
</dbReference>
<accession>A0A811S3X8</accession>
<evidence type="ECO:0000313" key="3">
    <source>
        <dbReference type="EMBL" id="CAD6335713.1"/>
    </source>
</evidence>
<reference evidence="3" key="1">
    <citation type="submission" date="2020-10" db="EMBL/GenBank/DDBJ databases">
        <authorList>
            <person name="Han B."/>
            <person name="Lu T."/>
            <person name="Zhao Q."/>
            <person name="Huang X."/>
            <person name="Zhao Y."/>
        </authorList>
    </citation>
    <scope>NUCLEOTIDE SEQUENCE</scope>
</reference>
<dbReference type="AlphaFoldDB" id="A0A811S3X8"/>